<evidence type="ECO:0000313" key="12">
    <source>
        <dbReference type="Proteomes" id="UP000779508"/>
    </source>
</evidence>
<dbReference type="InterPro" id="IPR013221">
    <property type="entry name" value="Mur_ligase_cen"/>
</dbReference>
<dbReference type="Proteomes" id="UP000779508">
    <property type="component" value="Unassembled WGS sequence"/>
</dbReference>
<evidence type="ECO:0000256" key="8">
    <source>
        <dbReference type="PIRNR" id="PIRNR001563"/>
    </source>
</evidence>
<proteinExistence type="inferred from homology"/>
<dbReference type="PROSITE" id="PS01011">
    <property type="entry name" value="FOLYLPOLYGLU_SYNT_1"/>
    <property type="match status" value="1"/>
</dbReference>
<organism evidence="11 12">
    <name type="scientific">Alkaliphilus flagellatus</name>
    <dbReference type="NCBI Taxonomy" id="2841507"/>
    <lineage>
        <taxon>Bacteria</taxon>
        <taxon>Bacillati</taxon>
        <taxon>Bacillota</taxon>
        <taxon>Clostridia</taxon>
        <taxon>Peptostreptococcales</taxon>
        <taxon>Natronincolaceae</taxon>
        <taxon>Alkaliphilus</taxon>
    </lineage>
</organism>
<dbReference type="NCBIfam" id="TIGR01499">
    <property type="entry name" value="folC"/>
    <property type="match status" value="1"/>
</dbReference>
<dbReference type="PIRSF" id="PIRSF001563">
    <property type="entry name" value="Folylpolyglu_synth"/>
    <property type="match status" value="1"/>
</dbReference>
<sequence>MNYQEALDYIHGTYKFGSKLGLENIKYLLSLLGNPHKELKIIHVAGTNGKGSTSSYIHSILKEAGYRVGLYTSPYLEEFTERMRINDENIPKDKLANITAIVKEKIEGMVKEGKNHPTEFEVVTAIAFYYYAKENIDFLVLEVGLGGRLDATNVVEDPLLSVITPIGLDHTEYLGDTLDKIAYEKGGIIKENSFVLSYPQEAEVIEVFRNLCTERNSKLFVTSFDELTIHKSTIEEQVFSVNILGNVYDNIEIQLVGIHQIYNACTAIGAVEVLRKYRNINISDEAVLGGLCNVKWPGRFEVLQRGPVVIIDGAHNLHGAEALRKSIEALLKDYKITFVIGMLQDKDVEGVLKDLIPLMNKVIATRPANPRAMKAIDLADKLKVFGKETYVSENIKEAINMAIEETEANEAIVFAGSLYMIGEVRKLLIK</sequence>
<dbReference type="EMBL" id="JAHLQK010000004">
    <property type="protein sequence ID" value="MBU5677051.1"/>
    <property type="molecule type" value="Genomic_DNA"/>
</dbReference>
<keyword evidence="4 8" id="KW-0547">Nucleotide-binding</keyword>
<evidence type="ECO:0000259" key="10">
    <source>
        <dbReference type="Pfam" id="PF08245"/>
    </source>
</evidence>
<evidence type="ECO:0000256" key="7">
    <source>
        <dbReference type="ARBA" id="ARBA00047493"/>
    </source>
</evidence>
<evidence type="ECO:0000313" key="11">
    <source>
        <dbReference type="EMBL" id="MBU5677051.1"/>
    </source>
</evidence>
<evidence type="ECO:0000256" key="6">
    <source>
        <dbReference type="ARBA" id="ARBA00030592"/>
    </source>
</evidence>
<evidence type="ECO:0000256" key="2">
    <source>
        <dbReference type="ARBA" id="ARBA00013025"/>
    </source>
</evidence>
<dbReference type="InterPro" id="IPR018109">
    <property type="entry name" value="Folylpolyglutamate_synth_CS"/>
</dbReference>
<evidence type="ECO:0000256" key="1">
    <source>
        <dbReference type="ARBA" id="ARBA00008276"/>
    </source>
</evidence>
<comment type="caution">
    <text evidence="11">The sequence shown here is derived from an EMBL/GenBank/DDBJ whole genome shotgun (WGS) entry which is preliminary data.</text>
</comment>
<feature type="domain" description="Mur ligase C-terminal" evidence="9">
    <location>
        <begin position="298"/>
        <end position="417"/>
    </location>
</feature>
<dbReference type="Pfam" id="PF02875">
    <property type="entry name" value="Mur_ligase_C"/>
    <property type="match status" value="1"/>
</dbReference>
<comment type="catalytic activity">
    <reaction evidence="7">
        <text>(6S)-5,6,7,8-tetrahydrofolyl-(gamma-L-Glu)(n) + L-glutamate + ATP = (6S)-5,6,7,8-tetrahydrofolyl-(gamma-L-Glu)(n+1) + ADP + phosphate + H(+)</text>
        <dbReference type="Rhea" id="RHEA:10580"/>
        <dbReference type="Rhea" id="RHEA-COMP:14738"/>
        <dbReference type="Rhea" id="RHEA-COMP:14740"/>
        <dbReference type="ChEBI" id="CHEBI:15378"/>
        <dbReference type="ChEBI" id="CHEBI:29985"/>
        <dbReference type="ChEBI" id="CHEBI:30616"/>
        <dbReference type="ChEBI" id="CHEBI:43474"/>
        <dbReference type="ChEBI" id="CHEBI:141005"/>
        <dbReference type="ChEBI" id="CHEBI:456216"/>
        <dbReference type="EC" id="6.3.2.17"/>
    </reaction>
</comment>
<evidence type="ECO:0000259" key="9">
    <source>
        <dbReference type="Pfam" id="PF02875"/>
    </source>
</evidence>
<dbReference type="InterPro" id="IPR004101">
    <property type="entry name" value="Mur_ligase_C"/>
</dbReference>
<evidence type="ECO:0000256" key="3">
    <source>
        <dbReference type="ARBA" id="ARBA00022598"/>
    </source>
</evidence>
<keyword evidence="5 8" id="KW-0067">ATP-binding</keyword>
<keyword evidence="12" id="KW-1185">Reference proteome</keyword>
<evidence type="ECO:0000256" key="4">
    <source>
        <dbReference type="ARBA" id="ARBA00022741"/>
    </source>
</evidence>
<accession>A0ABS6G4H7</accession>
<dbReference type="InterPro" id="IPR001645">
    <property type="entry name" value="Folylpolyglutamate_synth"/>
</dbReference>
<gene>
    <name evidence="11" type="ORF">KQI88_11580</name>
</gene>
<dbReference type="PROSITE" id="PS01012">
    <property type="entry name" value="FOLYLPOLYGLU_SYNT_2"/>
    <property type="match status" value="1"/>
</dbReference>
<dbReference type="Pfam" id="PF08245">
    <property type="entry name" value="Mur_ligase_M"/>
    <property type="match status" value="1"/>
</dbReference>
<evidence type="ECO:0000256" key="5">
    <source>
        <dbReference type="ARBA" id="ARBA00022840"/>
    </source>
</evidence>
<dbReference type="EC" id="6.3.2.17" evidence="2"/>
<protein>
    <recommendedName>
        <fullName evidence="2">tetrahydrofolate synthase</fullName>
        <ecNumber evidence="2">6.3.2.17</ecNumber>
    </recommendedName>
    <alternativeName>
        <fullName evidence="6">Tetrahydrofolylpolyglutamate synthase</fullName>
    </alternativeName>
</protein>
<name>A0ABS6G4H7_9FIRM</name>
<reference evidence="11 12" key="1">
    <citation type="submission" date="2021-06" db="EMBL/GenBank/DDBJ databases">
        <authorList>
            <person name="Sun Q."/>
            <person name="Li D."/>
        </authorList>
    </citation>
    <scope>NUCLEOTIDE SEQUENCE [LARGE SCALE GENOMIC DNA]</scope>
    <source>
        <strain evidence="11 12">MSJ-5</strain>
    </source>
</reference>
<comment type="similarity">
    <text evidence="1 8">Belongs to the folylpolyglutamate synthase family.</text>
</comment>
<dbReference type="RefSeq" id="WP_216417469.1">
    <property type="nucleotide sequence ID" value="NZ_JAHLQK010000004.1"/>
</dbReference>
<keyword evidence="3 8" id="KW-0436">Ligase</keyword>
<dbReference type="PANTHER" id="PTHR11136:SF0">
    <property type="entry name" value="DIHYDROFOLATE SYNTHETASE-RELATED"/>
    <property type="match status" value="1"/>
</dbReference>
<feature type="domain" description="Mur ligase central" evidence="10">
    <location>
        <begin position="44"/>
        <end position="271"/>
    </location>
</feature>
<dbReference type="PANTHER" id="PTHR11136">
    <property type="entry name" value="FOLYLPOLYGLUTAMATE SYNTHASE-RELATED"/>
    <property type="match status" value="1"/>
</dbReference>